<feature type="region of interest" description="Disordered" evidence="1">
    <location>
        <begin position="57"/>
        <end position="82"/>
    </location>
</feature>
<evidence type="ECO:0000313" key="2">
    <source>
        <dbReference type="EMBL" id="PZR53204.1"/>
    </source>
</evidence>
<dbReference type="Proteomes" id="UP000248783">
    <property type="component" value="Unassembled WGS sequence"/>
</dbReference>
<feature type="compositionally biased region" description="Basic and acidic residues" evidence="1">
    <location>
        <begin position="57"/>
        <end position="71"/>
    </location>
</feature>
<dbReference type="RefSeq" id="WP_111250995.1">
    <property type="nucleotide sequence ID" value="NZ_QKWH01000005.1"/>
</dbReference>
<proteinExistence type="predicted"/>
<dbReference type="EMBL" id="QKWH01000005">
    <property type="protein sequence ID" value="PZR53204.1"/>
    <property type="molecule type" value="Genomic_DNA"/>
</dbReference>
<sequence>MADDAKIRERIGELEAQQRTLREQLEKGEITSAQERERLHEIEVEVDRSWDLLRRRDAARSAGKDPDEVEPRSQSTVENYLE</sequence>
<dbReference type="Pfam" id="PF10944">
    <property type="entry name" value="DUF2630"/>
    <property type="match status" value="1"/>
</dbReference>
<accession>A0A2W5Y581</accession>
<feature type="compositionally biased region" description="Polar residues" evidence="1">
    <location>
        <begin position="72"/>
        <end position="82"/>
    </location>
</feature>
<reference evidence="2 3" key="1">
    <citation type="submission" date="2018-06" db="EMBL/GenBank/DDBJ databases">
        <title>Whole genome sequencing of a novel hydrocarbon degrading bacterial strain, PW21 isolated from oil contaminated produced water sample.</title>
        <authorList>
            <person name="Nagkirti P."/>
            <person name="Shaikh A."/>
            <person name="Gowdaman V."/>
            <person name="Engineer A.E."/>
            <person name="Dagar S."/>
            <person name="Dhakephalkar P.K."/>
        </authorList>
    </citation>
    <scope>NUCLEOTIDE SEQUENCE [LARGE SCALE GENOMIC DNA]</scope>
    <source>
        <strain evidence="2 3">PW21</strain>
    </source>
</reference>
<evidence type="ECO:0000256" key="1">
    <source>
        <dbReference type="SAM" id="MobiDB-lite"/>
    </source>
</evidence>
<gene>
    <name evidence="2" type="ORF">DNL40_09475</name>
</gene>
<evidence type="ECO:0000313" key="3">
    <source>
        <dbReference type="Proteomes" id="UP000248783"/>
    </source>
</evidence>
<dbReference type="AlphaFoldDB" id="A0A2W5Y581"/>
<comment type="caution">
    <text evidence="2">The sequence shown here is derived from an EMBL/GenBank/DDBJ whole genome shotgun (WGS) entry which is preliminary data.</text>
</comment>
<protein>
    <submittedName>
        <fullName evidence="2">DUF2630 domain-containing protein</fullName>
    </submittedName>
</protein>
<dbReference type="InterPro" id="IPR020311">
    <property type="entry name" value="Uncharacterised_Rv0898c"/>
</dbReference>
<name>A0A2W5Y581_9MICO</name>
<keyword evidence="3" id="KW-1185">Reference proteome</keyword>
<organism evidence="2 3">
    <name type="scientific">Xylanimonas oleitrophica</name>
    <dbReference type="NCBI Taxonomy" id="2607479"/>
    <lineage>
        <taxon>Bacteria</taxon>
        <taxon>Bacillati</taxon>
        <taxon>Actinomycetota</taxon>
        <taxon>Actinomycetes</taxon>
        <taxon>Micrococcales</taxon>
        <taxon>Promicromonosporaceae</taxon>
        <taxon>Xylanimonas</taxon>
    </lineage>
</organism>